<dbReference type="InterPro" id="IPR029475">
    <property type="entry name" value="DUF6807"/>
</dbReference>
<feature type="signal peptide" evidence="1">
    <location>
        <begin position="1"/>
        <end position="22"/>
    </location>
</feature>
<keyword evidence="1" id="KW-0732">Signal</keyword>
<proteinExistence type="predicted"/>
<evidence type="ECO:0000256" key="1">
    <source>
        <dbReference type="SAM" id="SignalP"/>
    </source>
</evidence>
<sequence>MKPLSILAGAAAALALAQPGLARDKHDVHAEKTGTQVIVSAGERPILKYQAEPGELPRKDIKPIFKRGGYIQAIYTPSGKLVTDDFPPNHVHHHGVWSPWTSTEFEGRKPDFWNMGDGKGRVDFVKLVGDVWSKNATAGFKAEHRFIDMLAKPEKVALLETWEVTATTDGKRNVIDLTITQTCATDSPLKLPEYHYGGLGFRGNRAWDGAGNAKFLTASGITDRLKVNTAKEPWCWVGGQVDGQPCGIAILCHPSNFRAPQPIRVHPTEPFFCYAPQQAGAMSIEPGQPYVMRYRLIVADGGPDAAALQAAADEYAKVK</sequence>
<dbReference type="EMBL" id="JAPDDS010000023">
    <property type="protein sequence ID" value="MCW1887801.1"/>
    <property type="molecule type" value="Genomic_DNA"/>
</dbReference>
<keyword evidence="3" id="KW-1185">Reference proteome</keyword>
<dbReference type="Pfam" id="PF14100">
    <property type="entry name" value="DUF6807"/>
    <property type="match status" value="1"/>
</dbReference>
<organism evidence="2 3">
    <name type="scientific">Luteolibacter flavescens</name>
    <dbReference type="NCBI Taxonomy" id="1859460"/>
    <lineage>
        <taxon>Bacteria</taxon>
        <taxon>Pseudomonadati</taxon>
        <taxon>Verrucomicrobiota</taxon>
        <taxon>Verrucomicrobiia</taxon>
        <taxon>Verrucomicrobiales</taxon>
        <taxon>Verrucomicrobiaceae</taxon>
        <taxon>Luteolibacter</taxon>
    </lineage>
</organism>
<protein>
    <submittedName>
        <fullName evidence="2">PmoA family protein</fullName>
    </submittedName>
</protein>
<feature type="chain" id="PRO_5046428964" evidence="1">
    <location>
        <begin position="23"/>
        <end position="319"/>
    </location>
</feature>
<accession>A0ABT3FW41</accession>
<evidence type="ECO:0000313" key="3">
    <source>
        <dbReference type="Proteomes" id="UP001207930"/>
    </source>
</evidence>
<name>A0ABT3FW41_9BACT</name>
<evidence type="ECO:0000313" key="2">
    <source>
        <dbReference type="EMBL" id="MCW1887801.1"/>
    </source>
</evidence>
<dbReference type="RefSeq" id="WP_264503757.1">
    <property type="nucleotide sequence ID" value="NZ_JAPDDS010000023.1"/>
</dbReference>
<gene>
    <name evidence="2" type="ORF">OKA04_23890</name>
</gene>
<reference evidence="2 3" key="1">
    <citation type="submission" date="2022-10" db="EMBL/GenBank/DDBJ databases">
        <title>Luteolibacter flavescens strain MCCC 1K03193, whole genome shotgun sequencing project.</title>
        <authorList>
            <person name="Zhao G."/>
            <person name="Shen L."/>
        </authorList>
    </citation>
    <scope>NUCLEOTIDE SEQUENCE [LARGE SCALE GENOMIC DNA]</scope>
    <source>
        <strain evidence="2 3">MCCC 1K03193</strain>
    </source>
</reference>
<comment type="caution">
    <text evidence="2">The sequence shown here is derived from an EMBL/GenBank/DDBJ whole genome shotgun (WGS) entry which is preliminary data.</text>
</comment>
<dbReference type="Proteomes" id="UP001207930">
    <property type="component" value="Unassembled WGS sequence"/>
</dbReference>